<feature type="transmembrane region" description="Helical" evidence="2">
    <location>
        <begin position="371"/>
        <end position="390"/>
    </location>
</feature>
<keyword evidence="2" id="KW-0812">Transmembrane</keyword>
<dbReference type="InterPro" id="IPR036259">
    <property type="entry name" value="MFS_trans_sf"/>
</dbReference>
<dbReference type="Proteomes" id="UP000003657">
    <property type="component" value="Unassembled WGS sequence"/>
</dbReference>
<reference evidence="3 4" key="1">
    <citation type="journal article" date="2012" name="J. Bacteriol.">
        <title>Genome Sequence of Lactobacillus salivarius SMXD51, a Potential Probiotic Strain Isolated from Chicken Cecum, Showing Anti-Campylobacter Activity.</title>
        <authorList>
            <person name="Kergourlay G."/>
            <person name="Messaoudi S."/>
            <person name="Dousset X."/>
            <person name="Prevost H."/>
        </authorList>
    </citation>
    <scope>NUCLEOTIDE SEQUENCE [LARGE SCALE GENOMIC DNA]</scope>
    <source>
        <strain evidence="3 4">SMXD51</strain>
        <plasmid evidence="3">pLS51D</plasmid>
    </source>
</reference>
<evidence type="ECO:0000256" key="2">
    <source>
        <dbReference type="SAM" id="Phobius"/>
    </source>
</evidence>
<dbReference type="HOGENOM" id="CLU_059738_0_0_9"/>
<proteinExistence type="predicted"/>
<feature type="transmembrane region" description="Helical" evidence="2">
    <location>
        <begin position="12"/>
        <end position="34"/>
    </location>
</feature>
<evidence type="ECO:0000313" key="4">
    <source>
        <dbReference type="Proteomes" id="UP000003657"/>
    </source>
</evidence>
<feature type="transmembrane region" description="Helical" evidence="2">
    <location>
        <begin position="165"/>
        <end position="184"/>
    </location>
</feature>
<dbReference type="SUPFAM" id="SSF103473">
    <property type="entry name" value="MFS general substrate transporter"/>
    <property type="match status" value="1"/>
</dbReference>
<gene>
    <name evidence="3" type="ORF">SMXD51_08214</name>
</gene>
<name>H7G1N5_9LACO</name>
<dbReference type="Gene3D" id="1.20.1250.20">
    <property type="entry name" value="MFS general substrate transporter like domains"/>
    <property type="match status" value="1"/>
</dbReference>
<dbReference type="GO" id="GO:0005886">
    <property type="term" value="C:plasma membrane"/>
    <property type="evidence" value="ECO:0007669"/>
    <property type="project" value="UniProtKB-SubCell"/>
</dbReference>
<dbReference type="PANTHER" id="PTHR23530:SF1">
    <property type="entry name" value="PERMEASE, MAJOR FACILITATOR SUPERFAMILY-RELATED"/>
    <property type="match status" value="1"/>
</dbReference>
<evidence type="ECO:0000256" key="1">
    <source>
        <dbReference type="ARBA" id="ARBA00004651"/>
    </source>
</evidence>
<organism evidence="3 4">
    <name type="scientific">Ligilactobacillus salivarius SMXD51</name>
    <dbReference type="NCBI Taxonomy" id="1108963"/>
    <lineage>
        <taxon>Bacteria</taxon>
        <taxon>Bacillati</taxon>
        <taxon>Bacillota</taxon>
        <taxon>Bacilli</taxon>
        <taxon>Lactobacillales</taxon>
        <taxon>Lactobacillaceae</taxon>
        <taxon>Ligilactobacillus</taxon>
    </lineage>
</organism>
<feature type="transmembrane region" description="Helical" evidence="2">
    <location>
        <begin position="348"/>
        <end position="365"/>
    </location>
</feature>
<evidence type="ECO:0000313" key="3">
    <source>
        <dbReference type="EMBL" id="EIA31776.1"/>
    </source>
</evidence>
<dbReference type="Pfam" id="PF07690">
    <property type="entry name" value="MFS_1"/>
    <property type="match status" value="1"/>
</dbReference>
<comment type="subcellular location">
    <subcellularLocation>
        <location evidence="1">Cell membrane</location>
        <topology evidence="1">Multi-pass membrane protein</topology>
    </subcellularLocation>
</comment>
<dbReference type="InterPro" id="IPR011701">
    <property type="entry name" value="MFS"/>
</dbReference>
<sequence length="395" mass="45272">MSRINKNILLFYLAYVCMVISISLPHAVLTVLLLKKGLSLSQILIVQSVYSFTILVSEYPSGLLADLYSKKKLFLISKVCLIVMFFLIMKGNSLIFMILAWIFYGLSTALDSGTIDAEIINTLKYKNNDSKVARFISNINRLDFISLIIGGSIGSWLYYRVGIKFYYLSICLVLICIILICKGYKSEFHPDYTIHVNSKSIFVQIKSGIRELRESSKLRLMIYLTFVNQFFFQTHFQLWQALFLSKNINKTSFYLYYIIFQIISILAYSLNFSLTKKNISIFYVISSVTMFLGILSIQSINNILFVLSYCTLVFIFMFFDYFSNVLFSQNVSTRNISSLTSLKSSCGRIASLTSLIISSALINIFSTEFVVTMNFIFAIVASVFVLFIFLKKTEF</sequence>
<dbReference type="CDD" id="cd06174">
    <property type="entry name" value="MFS"/>
    <property type="match status" value="1"/>
</dbReference>
<keyword evidence="2" id="KW-0472">Membrane</keyword>
<dbReference type="GO" id="GO:0022857">
    <property type="term" value="F:transmembrane transporter activity"/>
    <property type="evidence" value="ECO:0007669"/>
    <property type="project" value="InterPro"/>
</dbReference>
<comment type="caution">
    <text evidence="3">The sequence shown here is derived from an EMBL/GenBank/DDBJ whole genome shotgun (WGS) entry which is preliminary data.</text>
</comment>
<feature type="transmembrane region" description="Helical" evidence="2">
    <location>
        <begin position="281"/>
        <end position="300"/>
    </location>
</feature>
<dbReference type="AlphaFoldDB" id="H7G1N5"/>
<protein>
    <submittedName>
        <fullName evidence="3">Major facilitator superfamily permease</fullName>
    </submittedName>
</protein>
<feature type="transmembrane region" description="Helical" evidence="2">
    <location>
        <begin position="220"/>
        <end position="242"/>
    </location>
</feature>
<dbReference type="PANTHER" id="PTHR23530">
    <property type="entry name" value="TRANSPORT PROTEIN-RELATED"/>
    <property type="match status" value="1"/>
</dbReference>
<accession>H7G1N5</accession>
<feature type="transmembrane region" description="Helical" evidence="2">
    <location>
        <begin position="254"/>
        <end position="274"/>
    </location>
</feature>
<keyword evidence="2" id="KW-1133">Transmembrane helix</keyword>
<dbReference type="PATRIC" id="fig|1108963.3.peg.276"/>
<geneLocation type="plasmid" evidence="3">
    <name>pLS51D</name>
</geneLocation>
<keyword evidence="3" id="KW-0614">Plasmid</keyword>
<feature type="transmembrane region" description="Helical" evidence="2">
    <location>
        <begin position="306"/>
        <end position="327"/>
    </location>
</feature>
<dbReference type="EMBL" id="AICL01000009">
    <property type="protein sequence ID" value="EIA31776.1"/>
    <property type="molecule type" value="Genomic_DNA"/>
</dbReference>
<feature type="transmembrane region" description="Helical" evidence="2">
    <location>
        <begin position="40"/>
        <end position="61"/>
    </location>
</feature>
<dbReference type="RefSeq" id="WP_003710963.1">
    <property type="nucleotide sequence ID" value="NZ_AICL01000009.1"/>
</dbReference>
<dbReference type="InterPro" id="IPR053160">
    <property type="entry name" value="MFS_DHA3_Transporter"/>
</dbReference>